<name>A0AAV7ZS38_9EUKA</name>
<evidence type="ECO:0000313" key="3">
    <source>
        <dbReference type="Proteomes" id="UP001146793"/>
    </source>
</evidence>
<feature type="compositionally biased region" description="Acidic residues" evidence="1">
    <location>
        <begin position="127"/>
        <end position="150"/>
    </location>
</feature>
<feature type="region of interest" description="Disordered" evidence="1">
    <location>
        <begin position="1076"/>
        <end position="1114"/>
    </location>
</feature>
<dbReference type="PANTHER" id="PTHR16199">
    <property type="entry name" value="CONDENSIN-2 COMPLEX SUBUNIT G2"/>
    <property type="match status" value="1"/>
</dbReference>
<feature type="compositionally biased region" description="Acidic residues" evidence="1">
    <location>
        <begin position="1291"/>
        <end position="1312"/>
    </location>
</feature>
<dbReference type="InterPro" id="IPR011989">
    <property type="entry name" value="ARM-like"/>
</dbReference>
<sequence length="1485" mass="174064">MSSLRTQLQKSTKSIESFSNFLDKNRRKLEEILEVLPRKSENKLWESISQLITPHLERQSFLPNGQLEEGEDIEEIINCMIGSVQLLNLGLKIKKKKQTFPSAVLSLLQFFHEIIFQLNSETVAVNEEDQFERESEQEQEQEQEQDEEIKEEIKEEINEEITEKEENEKDKEKEDEEKEKEKENEKKKKTKKKKLTKKQKKALKRKRLFLQNEIVKLCEKWYLDGRNEKELLIPQTVCYLLLRSLDVQAKISEVKRVYNLRSGLKLLDFEDNSTEWLKTLLLRCVICPLYLKSNEGQKFISFLFQLDLNLIEDLHATIKNQIPHSRKLVLQTYAEIYFRAWKDSVGETLTKIEFNCIQDLMNCAIHASTPKVAKNLKLFLETIHNKKKFKGVDEMLLRLYNPILWRSLSVHNPLVRKNAAVLFIDAFPLQDSEAKVAENDNTLQKQFDQLGDLLFDPCVSVRIIAVKGVCYILGVFWEVIPSLIIKAFLGKLLNELIYDGASCSVRIAVIKGIIYLLDNRLSQPILKQVLPAIAPVIHDKIPRVRLTFTDLLLHIKKLKFIKAQDIVPLDNLLYRLSLDNDLLDPFDIARKYSLKMDNPKNKSAVREISENQRKISSKIGEKITRILLKTFFPIEEESSTILVSRAITLLKANPKAARVFYSYLTKIVRIEPICKLIVSLFKFVIKRLDGNTENEFVEKTVEEIQNEENEDKDEEENEDKDDEDEEDDDDDELENEKGRKRKHGSVEKKNKTKKDKEKETKKKNKKKKKGKKKRKKEKENKFLLPRDKKGVNHLEEMKIPIESAILDLIAILWDGISAELNSKDQKKLKKLMLRVFQNPRFKEISKKFNSSLTHSAVMRISSHLTPNQITKECTKKLKKIPKQLLKIRLNKNENNNEKEDQNKKKKKKKKKKSKKKKEKSQEIPDERVGECFYFGPIIDFLCVTKRATEIIEIILEWLNLPLEKCSNIHNNEVDDDDDEENEDDDENLIYSIYLELALKFLDHILINKKDRLIVFDEVQIAEIAATLMKYNALMTIRLRTSETKNSKIISNELLLNLLKVQGKVFIHLLGELHFTDEDEDEDEDDDDEDDDNDENEKNGEEKKEGMGNENKQIEEHETPNVFKNIIEWTFGGVFVILIDDENVNGNEKEFASQLFDVLFMFCVECITLGIIDSKLKNYLITQIVYMLENLSNEKYLLSYYPHCCKACYQLAVKQTEPPTTINDPTKELLIALLSTQIDDEEFLQIMITNLISEIITLHSKRNRQKYIFDILINFVLSQIYTPQSELLNTDQDNDNDNDNENENENENDDDDDDKQKDIGNKNKAQIKWDPELWKNFDSLELEPKIIMTILTRNIRMIDSLILRTIYPQLLEMIKQFDPEITWKIIQLISMIYGNELEKKSLFILKFTEKRKRKRVEHQPKKRFWKPSKQIVQIFEDLSLSLPKEKNMNQTSIEIVPDPEFEDFRIMITNILNKITSDEIDKITNI</sequence>
<gene>
    <name evidence="2" type="ORF">M0812_12526</name>
</gene>
<feature type="compositionally biased region" description="Basic residues" evidence="1">
    <location>
        <begin position="187"/>
        <end position="199"/>
    </location>
</feature>
<dbReference type="InterPro" id="IPR024741">
    <property type="entry name" value="Condensin2_G2"/>
</dbReference>
<feature type="compositionally biased region" description="Basic and acidic residues" evidence="1">
    <location>
        <begin position="744"/>
        <end position="760"/>
    </location>
</feature>
<dbReference type="SUPFAM" id="SSF48371">
    <property type="entry name" value="ARM repeat"/>
    <property type="match status" value="1"/>
</dbReference>
<dbReference type="PANTHER" id="PTHR16199:SF4">
    <property type="entry name" value="CONDENSIN-2 COMPLEX SUBUNIT G2"/>
    <property type="match status" value="1"/>
</dbReference>
<feature type="compositionally biased region" description="Acidic residues" evidence="1">
    <location>
        <begin position="1076"/>
        <end position="1094"/>
    </location>
</feature>
<accession>A0AAV7ZS38</accession>
<dbReference type="GO" id="GO:0005634">
    <property type="term" value="C:nucleus"/>
    <property type="evidence" value="ECO:0007669"/>
    <property type="project" value="InterPro"/>
</dbReference>
<feature type="compositionally biased region" description="Basic and acidic residues" evidence="1">
    <location>
        <begin position="1095"/>
        <end position="1114"/>
    </location>
</feature>
<dbReference type="InterPro" id="IPR016024">
    <property type="entry name" value="ARM-type_fold"/>
</dbReference>
<feature type="compositionally biased region" description="Basic residues" evidence="1">
    <location>
        <begin position="903"/>
        <end position="918"/>
    </location>
</feature>
<reference evidence="2" key="1">
    <citation type="submission" date="2022-08" db="EMBL/GenBank/DDBJ databases">
        <title>Novel sulphate-reducing endosymbionts in the free-living metamonad Anaeramoeba.</title>
        <authorList>
            <person name="Jerlstrom-Hultqvist J."/>
            <person name="Cepicka I."/>
            <person name="Gallot-Lavallee L."/>
            <person name="Salas-Leiva D."/>
            <person name="Curtis B.A."/>
            <person name="Zahonova K."/>
            <person name="Pipaliya S."/>
            <person name="Dacks J."/>
            <person name="Roger A.J."/>
        </authorList>
    </citation>
    <scope>NUCLEOTIDE SEQUENCE</scope>
    <source>
        <strain evidence="2">Busselton2</strain>
    </source>
</reference>
<evidence type="ECO:0000256" key="1">
    <source>
        <dbReference type="SAM" id="MobiDB-lite"/>
    </source>
</evidence>
<proteinExistence type="predicted"/>
<dbReference type="Gene3D" id="1.25.10.10">
    <property type="entry name" value="Leucine-rich Repeat Variant"/>
    <property type="match status" value="1"/>
</dbReference>
<feature type="region of interest" description="Disordered" evidence="1">
    <location>
        <begin position="1287"/>
        <end position="1320"/>
    </location>
</feature>
<comment type="caution">
    <text evidence="2">The sequence shown here is derived from an EMBL/GenBank/DDBJ whole genome shotgun (WGS) entry which is preliminary data.</text>
</comment>
<feature type="compositionally biased region" description="Basic and acidic residues" evidence="1">
    <location>
        <begin position="890"/>
        <end position="902"/>
    </location>
</feature>
<organism evidence="2 3">
    <name type="scientific">Anaeramoeba flamelloides</name>
    <dbReference type="NCBI Taxonomy" id="1746091"/>
    <lineage>
        <taxon>Eukaryota</taxon>
        <taxon>Metamonada</taxon>
        <taxon>Anaeramoebidae</taxon>
        <taxon>Anaeramoeba</taxon>
    </lineage>
</organism>
<feature type="compositionally biased region" description="Acidic residues" evidence="1">
    <location>
        <begin position="704"/>
        <end position="734"/>
    </location>
</feature>
<feature type="region of interest" description="Disordered" evidence="1">
    <location>
        <begin position="888"/>
        <end position="921"/>
    </location>
</feature>
<protein>
    <submittedName>
        <fullName evidence="2">Condensin-2 complex subunit g2</fullName>
    </submittedName>
</protein>
<dbReference type="EMBL" id="JANTQA010000026">
    <property type="protein sequence ID" value="KAJ3442780.1"/>
    <property type="molecule type" value="Genomic_DNA"/>
</dbReference>
<dbReference type="GO" id="GO:0000070">
    <property type="term" value="P:mitotic sister chromatid segregation"/>
    <property type="evidence" value="ECO:0007669"/>
    <property type="project" value="TreeGrafter"/>
</dbReference>
<dbReference type="Pfam" id="PF12422">
    <property type="entry name" value="Condensin2nSMC"/>
    <property type="match status" value="1"/>
</dbReference>
<feature type="compositionally biased region" description="Basic residues" evidence="1">
    <location>
        <begin position="761"/>
        <end position="776"/>
    </location>
</feature>
<evidence type="ECO:0000313" key="2">
    <source>
        <dbReference type="EMBL" id="KAJ3442780.1"/>
    </source>
</evidence>
<dbReference type="GO" id="GO:0000796">
    <property type="term" value="C:condensin complex"/>
    <property type="evidence" value="ECO:0007669"/>
    <property type="project" value="TreeGrafter"/>
</dbReference>
<feature type="region of interest" description="Disordered" evidence="1">
    <location>
        <begin position="702"/>
        <end position="784"/>
    </location>
</feature>
<dbReference type="Proteomes" id="UP001146793">
    <property type="component" value="Unassembled WGS sequence"/>
</dbReference>
<feature type="region of interest" description="Disordered" evidence="1">
    <location>
        <begin position="127"/>
        <end position="199"/>
    </location>
</feature>